<feature type="transmembrane region" description="Helical" evidence="2">
    <location>
        <begin position="37"/>
        <end position="59"/>
    </location>
</feature>
<feature type="domain" description="Heterokaryon incompatibility" evidence="3">
    <location>
        <begin position="489"/>
        <end position="566"/>
    </location>
</feature>
<keyword evidence="2" id="KW-0472">Membrane</keyword>
<feature type="transmembrane region" description="Helical" evidence="2">
    <location>
        <begin position="371"/>
        <end position="392"/>
    </location>
</feature>
<dbReference type="Pfam" id="PF06985">
    <property type="entry name" value="HET"/>
    <property type="match status" value="1"/>
</dbReference>
<organism evidence="4">
    <name type="scientific">Hanusia phi</name>
    <dbReference type="NCBI Taxonomy" id="3032"/>
    <lineage>
        <taxon>Eukaryota</taxon>
        <taxon>Cryptophyceae</taxon>
        <taxon>Pyrenomonadales</taxon>
        <taxon>Geminigeraceae</taxon>
        <taxon>Hanusia</taxon>
    </lineage>
</organism>
<name>A0A7S0E9Q9_9CRYP</name>
<feature type="transmembrane region" description="Helical" evidence="2">
    <location>
        <begin position="139"/>
        <end position="161"/>
    </location>
</feature>
<gene>
    <name evidence="4" type="ORF">HPHI1048_LOCUS6781</name>
</gene>
<reference evidence="4" key="1">
    <citation type="submission" date="2021-01" db="EMBL/GenBank/DDBJ databases">
        <authorList>
            <person name="Corre E."/>
            <person name="Pelletier E."/>
            <person name="Niang G."/>
            <person name="Scheremetjew M."/>
            <person name="Finn R."/>
            <person name="Kale V."/>
            <person name="Holt S."/>
            <person name="Cochrane G."/>
            <person name="Meng A."/>
            <person name="Brown T."/>
            <person name="Cohen L."/>
        </authorList>
    </citation>
    <scope>NUCLEOTIDE SEQUENCE</scope>
    <source>
        <strain evidence="4">CCMP325</strain>
    </source>
</reference>
<feature type="transmembrane region" description="Helical" evidence="2">
    <location>
        <begin position="252"/>
        <end position="274"/>
    </location>
</feature>
<feature type="transmembrane region" description="Helical" evidence="2">
    <location>
        <begin position="581"/>
        <end position="598"/>
    </location>
</feature>
<evidence type="ECO:0000259" key="3">
    <source>
        <dbReference type="Pfam" id="PF06985"/>
    </source>
</evidence>
<protein>
    <recommendedName>
        <fullName evidence="3">Heterokaryon incompatibility domain-containing protein</fullName>
    </recommendedName>
</protein>
<evidence type="ECO:0000313" key="4">
    <source>
        <dbReference type="EMBL" id="CAD8477290.1"/>
    </source>
</evidence>
<proteinExistence type="predicted"/>
<dbReference type="EMBL" id="HBEO01009672">
    <property type="protein sequence ID" value="CAD8477290.1"/>
    <property type="molecule type" value="Transcribed_RNA"/>
</dbReference>
<keyword evidence="2" id="KW-1133">Transmembrane helix</keyword>
<feature type="transmembrane region" description="Helical" evidence="2">
    <location>
        <begin position="286"/>
        <end position="309"/>
    </location>
</feature>
<sequence length="899" mass="103258">MQPMHRAYSNRIHLENRDKKTLFNIKIPGLKLSSFSLLIKVLTGFQLAVLLYFMLWSYLDRRCFRDLEGAAQGAVIPLFYVSVGLFCLHSVWWTLLILYKSLFGMWRQSVKAENRTALALCTRELCKAQKVRIRAMNKFIDGAISLWLLLIGAMTLKFFVIDDSNCVFAGEYTKDGYQNGANSCFSCDLQLYISAYAVWLGVSLGIIMKTVVLSSSSDFTMKSKELESLTLKESKIPLIGTWVQRTEFRQSIAVVLAGLGFIPFLVISLGAYGAVKQKRRHLFAPFMYTVTLVTALIDFGVINIIIYPLKKLLKKKKEKSLKKSKPFSLSRQIFMLSSRPKRKVLQAFYLFMNIPWFGGCALSHLGALGGIYVFASILFFLCCLLAGSIFMVDDKPYSVKDLLERAKRNNYGLIILRSAFVEELQRIKTESSPQQTRAKEKLDTGTMDDLEGDMEEREEKDRSDDGLIECLIDVPMYLASQDRVELAVVLSYRWSDRNLYTKKYRESSNVPRCFKIRNKKNDGFDWVVTIIEPQLEALIKSLSKQTEDYVWMDQFCIPQECHDEHAKPGHEKLKRELRDILIPRMVALYSSAGVVLAFDNSGDTRLEKEDWYENRMWCLQEYTFPQELNIIPIANGENNDHKALLHRRSTMNQMWFDEDGLPRLNQVTSLEEGSAKRGQRMILDWVVNKKDKIEELIKNRVYDVGSKRYLELVHDHGASNRNDTLPALAQAWFGIIMTKQESKETLIQSLVSHLFETGDSELDVIYNFNERSKFLLTTGTMITDRMLSGQPAGLESGKETEVRIVCHGVKEEDRTSHSHLTEPLYSCTGQLLQPPRFEHWVVKLVFTRTEDEGGRPSAEASPLLRARSFPPRCRLYKMTVFNEPTAKLEYPVGMKFHML</sequence>
<accession>A0A7S0E9Q9</accession>
<keyword evidence="2" id="KW-0812">Transmembrane</keyword>
<dbReference type="AlphaFoldDB" id="A0A7S0E9Q9"/>
<feature type="transmembrane region" description="Helical" evidence="2">
    <location>
        <begin position="79"/>
        <end position="99"/>
    </location>
</feature>
<feature type="transmembrane region" description="Helical" evidence="2">
    <location>
        <begin position="344"/>
        <end position="365"/>
    </location>
</feature>
<feature type="compositionally biased region" description="Acidic residues" evidence="1">
    <location>
        <begin position="446"/>
        <end position="456"/>
    </location>
</feature>
<evidence type="ECO:0000256" key="2">
    <source>
        <dbReference type="SAM" id="Phobius"/>
    </source>
</evidence>
<feature type="region of interest" description="Disordered" evidence="1">
    <location>
        <begin position="431"/>
        <end position="461"/>
    </location>
</feature>
<dbReference type="InterPro" id="IPR010730">
    <property type="entry name" value="HET"/>
</dbReference>
<feature type="transmembrane region" description="Helical" evidence="2">
    <location>
        <begin position="191"/>
        <end position="212"/>
    </location>
</feature>
<evidence type="ECO:0000256" key="1">
    <source>
        <dbReference type="SAM" id="MobiDB-lite"/>
    </source>
</evidence>